<evidence type="ECO:0000313" key="4">
    <source>
        <dbReference type="RefSeq" id="XP_034115447.1"/>
    </source>
</evidence>
<dbReference type="SUPFAM" id="SSF56436">
    <property type="entry name" value="C-type lectin-like"/>
    <property type="match status" value="1"/>
</dbReference>
<dbReference type="RefSeq" id="XP_034115447.1">
    <property type="nucleotide sequence ID" value="XM_034259556.2"/>
</dbReference>
<dbReference type="Pfam" id="PF00059">
    <property type="entry name" value="Lectin_C"/>
    <property type="match status" value="1"/>
</dbReference>
<keyword evidence="3" id="KW-1185">Reference proteome</keyword>
<gene>
    <name evidence="4" type="primary">LOC117575381</name>
</gene>
<evidence type="ECO:0000313" key="3">
    <source>
        <dbReference type="Proteomes" id="UP000515160"/>
    </source>
</evidence>
<name>A0A6P8ZDY2_DROAB</name>
<dbReference type="InterPro" id="IPR016186">
    <property type="entry name" value="C-type_lectin-like/link_sf"/>
</dbReference>
<accession>A0A6P8ZDY2</accession>
<dbReference type="InterPro" id="IPR016187">
    <property type="entry name" value="CTDL_fold"/>
</dbReference>
<proteinExistence type="predicted"/>
<dbReference type="InterPro" id="IPR001304">
    <property type="entry name" value="C-type_lectin-like"/>
</dbReference>
<sequence length="146" mass="16905">MKILFVLLIFALASSGAEIKSYRIMSERATWIESVHYCRRMGGELVVIESQDELNRLSNYLQNQGYGESDLFWTSGNDYISRGKFYSITTGNLLPFTEWCRGQPDNYGGNERCVHLYFQDGSYKMNDLVCEDKAKAICERYVKTYI</sequence>
<feature type="domain" description="C-type lectin" evidence="2">
    <location>
        <begin position="17"/>
        <end position="139"/>
    </location>
</feature>
<dbReference type="Gene3D" id="3.10.100.10">
    <property type="entry name" value="Mannose-Binding Protein A, subunit A"/>
    <property type="match status" value="1"/>
</dbReference>
<dbReference type="PANTHER" id="PTHR22803">
    <property type="entry name" value="MANNOSE, PHOSPHOLIPASE, LECTIN RECEPTOR RELATED"/>
    <property type="match status" value="1"/>
</dbReference>
<evidence type="ECO:0000256" key="1">
    <source>
        <dbReference type="SAM" id="SignalP"/>
    </source>
</evidence>
<dbReference type="OrthoDB" id="6340082at2759"/>
<dbReference type="InterPro" id="IPR050111">
    <property type="entry name" value="C-type_lectin/snaclec_domain"/>
</dbReference>
<evidence type="ECO:0000259" key="2">
    <source>
        <dbReference type="PROSITE" id="PS50041"/>
    </source>
</evidence>
<keyword evidence="1" id="KW-0732">Signal</keyword>
<dbReference type="SMART" id="SM00034">
    <property type="entry name" value="CLECT"/>
    <property type="match status" value="1"/>
</dbReference>
<dbReference type="GeneID" id="117575381"/>
<dbReference type="AlphaFoldDB" id="A0A6P8ZDY2"/>
<feature type="chain" id="PRO_5028455204" evidence="1">
    <location>
        <begin position="17"/>
        <end position="146"/>
    </location>
</feature>
<dbReference type="CDD" id="cd00037">
    <property type="entry name" value="CLECT"/>
    <property type="match status" value="1"/>
</dbReference>
<dbReference type="PROSITE" id="PS50041">
    <property type="entry name" value="C_TYPE_LECTIN_2"/>
    <property type="match status" value="1"/>
</dbReference>
<dbReference type="Proteomes" id="UP000515160">
    <property type="component" value="Chromosome 2R"/>
</dbReference>
<feature type="signal peptide" evidence="1">
    <location>
        <begin position="1"/>
        <end position="16"/>
    </location>
</feature>
<reference evidence="4" key="1">
    <citation type="submission" date="2025-08" db="UniProtKB">
        <authorList>
            <consortium name="RefSeq"/>
        </authorList>
    </citation>
    <scope>IDENTIFICATION</scope>
    <source>
        <strain evidence="4">15112-1751.03</strain>
        <tissue evidence="4">Whole Adult</tissue>
    </source>
</reference>
<organism evidence="3 4">
    <name type="scientific">Drosophila albomicans</name>
    <name type="common">Fruit fly</name>
    <dbReference type="NCBI Taxonomy" id="7291"/>
    <lineage>
        <taxon>Eukaryota</taxon>
        <taxon>Metazoa</taxon>
        <taxon>Ecdysozoa</taxon>
        <taxon>Arthropoda</taxon>
        <taxon>Hexapoda</taxon>
        <taxon>Insecta</taxon>
        <taxon>Pterygota</taxon>
        <taxon>Neoptera</taxon>
        <taxon>Endopterygota</taxon>
        <taxon>Diptera</taxon>
        <taxon>Brachycera</taxon>
        <taxon>Muscomorpha</taxon>
        <taxon>Ephydroidea</taxon>
        <taxon>Drosophilidae</taxon>
        <taxon>Drosophila</taxon>
    </lineage>
</organism>
<protein>
    <submittedName>
        <fullName evidence="4">C-type lectin 37Db-like</fullName>
    </submittedName>
</protein>